<feature type="compositionally biased region" description="Low complexity" evidence="1">
    <location>
        <begin position="412"/>
        <end position="465"/>
    </location>
</feature>
<evidence type="ECO:0000256" key="1">
    <source>
        <dbReference type="SAM" id="MobiDB-lite"/>
    </source>
</evidence>
<feature type="region of interest" description="Disordered" evidence="1">
    <location>
        <begin position="410"/>
        <end position="469"/>
    </location>
</feature>
<feature type="region of interest" description="Disordered" evidence="1">
    <location>
        <begin position="620"/>
        <end position="639"/>
    </location>
</feature>
<feature type="compositionally biased region" description="Basic and acidic residues" evidence="1">
    <location>
        <begin position="329"/>
        <end position="339"/>
    </location>
</feature>
<feature type="compositionally biased region" description="Low complexity" evidence="1">
    <location>
        <begin position="1150"/>
        <end position="1185"/>
    </location>
</feature>
<evidence type="ECO:0000313" key="3">
    <source>
        <dbReference type="Proteomes" id="UP001176114"/>
    </source>
</evidence>
<dbReference type="EMBL" id="JARPQC010000004">
    <property type="protein sequence ID" value="MDF9627804.1"/>
    <property type="molecule type" value="Genomic_DNA"/>
</dbReference>
<sequence length="1185" mass="132492">MHEKNKNSLILALTAVGGVAIFATTIGLVTRIRYTGENPRAELENLVSRIQNVAFKSDVFDDSTTYSQIKAQLFDDSGKLLAGTDLNKFISFYTQVNSKLRKFEPTFAPNKPFLEFVDLIPNDNDQSFELHFRAKHQIDNNHTAFSTIISKKVSFAQRSQFALAEFNSNLEKITKSFKENIQNLRRTDFTSNFSSPNLIDQKIASLTRVEDFAADINKSGTQLEAVGKISQYFPDFQKIINELNFDQNNSFPFKQGTIYNFSLEKHPGTNNFISVDSNSVPSFLVKAELTDDAKFELKNFNIEDAQLLEKIDLVPQVSSGSDSSQDANNEGKTDESGEKQVKKATYFADLDDILSKISLRKLNFLDFKVAPGTIATQTPTAVAASLPSSSTSEPLAQLQQVNSVQLFQEQPQVQQEGQGQTETQTQNGDQTQNGGQAQGQDGVQAQGTEGGQPQAESPEQAPAPETKTDSFEQFANKLTVNSTTSIDFLEKINKDLYKSNQDQSKSVVKAIEDNLLINPISLDFGEFSPYFSQKKVLGVDFQLDINRAKATSNTLEIPVNINLYSSFFGDKNPKLLKSKKETFEIKYFKDNGKTTGTTGATYQLDKNRQDFYFINSLPEKSAQTQPAQTSSSTSSTQPKIHEEKIVTATSFISKTELEKLIENDNQKSEELKQILSNQFQYGYDFNPHESMLKSWTGNQKFPKLHDFSDFQSDDQTGAKFGIKSLKSKKFFTNEHDVAAFYAYLLSMEPTEILEYLFEIAKSANLIDPNEKINVNDIKEGNIFRTAEGIKFKPESNIMGLDFNGHVKTFDKRGWISNLFLPKTIAEKFKNNRDDDKIFEELNKTSPAKIQQDSSVGTSQTDDIYKEIRENTKKINKNNDTSGSGTGILAPVSTDASQAQESAKPVEELVKNFYKTKTEKLTNLKDLLLAFYVKAKELNNFRGWAKVSSDLDYQLVFEKQTGAANYSTTQTDIPSGSEGYNLTYYYKIFNKETKVEEYQSPKTALKILVSTTDQKQSEEKKTLNNAVLSIPPSYSLIQYGKTEFDKIAATQTGNETSKKAFEDTKEFKEIQEIIKKHDPNLVLSVKSEAKDIFHPETTKIVLLEVTKKAQTESDSTENTSENSEKSQLNFQIRIQKLPETAKPEASEATNSTGSETTSQTSEASSTTSQPSSTTETSSSSSSSSSN</sequence>
<comment type="caution">
    <text evidence="2">The sequence shown here is derived from an EMBL/GenBank/DDBJ whole genome shotgun (WGS) entry which is preliminary data.</text>
</comment>
<dbReference type="Proteomes" id="UP001176114">
    <property type="component" value="Unassembled WGS sequence"/>
</dbReference>
<dbReference type="InterPro" id="IPR054789">
    <property type="entry name" value="P97_adhes_N"/>
</dbReference>
<organism evidence="2 3">
    <name type="scientific">Mesomycoplasma ovipneumoniae</name>
    <dbReference type="NCBI Taxonomy" id="29562"/>
    <lineage>
        <taxon>Bacteria</taxon>
        <taxon>Bacillati</taxon>
        <taxon>Mycoplasmatota</taxon>
        <taxon>Mycoplasmoidales</taxon>
        <taxon>Metamycoplasmataceae</taxon>
        <taxon>Mesomycoplasma</taxon>
    </lineage>
</organism>
<proteinExistence type="predicted"/>
<reference evidence="2" key="1">
    <citation type="submission" date="2023-03" db="EMBL/GenBank/DDBJ databases">
        <title>Comparative genome analysis of Brazilian Mesomycoplasma ovipneumoniae isolated from healthy and pneumonic sheep.</title>
        <authorList>
            <person name="Gaeta N."/>
            <person name="Timenetsky J."/>
            <person name="Ganda E."/>
            <person name="Gregory L."/>
        </authorList>
    </citation>
    <scope>NUCLEOTIDE SEQUENCE</scope>
    <source>
        <strain evidence="2">USP-SP475</strain>
    </source>
</reference>
<dbReference type="RefSeq" id="WP_277446756.1">
    <property type="nucleotide sequence ID" value="NZ_JARPQC010000004.1"/>
</dbReference>
<feature type="region of interest" description="Disordered" evidence="1">
    <location>
        <begin position="317"/>
        <end position="339"/>
    </location>
</feature>
<feature type="compositionally biased region" description="Polar residues" evidence="1">
    <location>
        <begin position="317"/>
        <end position="328"/>
    </location>
</feature>
<dbReference type="AlphaFoldDB" id="A0AAW6Q990"/>
<protein>
    <submittedName>
        <fullName evidence="2">Adhesin</fullName>
    </submittedName>
</protein>
<dbReference type="NCBIfam" id="NF045828">
    <property type="entry name" value="P97_adhes_Nterm"/>
    <property type="match status" value="1"/>
</dbReference>
<gene>
    <name evidence="2" type="ORF">P5716_02295</name>
</gene>
<accession>A0AAW6Q990</accession>
<evidence type="ECO:0000313" key="2">
    <source>
        <dbReference type="EMBL" id="MDF9627804.1"/>
    </source>
</evidence>
<name>A0AAW6Q990_9BACT</name>
<feature type="region of interest" description="Disordered" evidence="1">
    <location>
        <begin position="1134"/>
        <end position="1185"/>
    </location>
</feature>
<feature type="compositionally biased region" description="Low complexity" evidence="1">
    <location>
        <begin position="621"/>
        <end position="638"/>
    </location>
</feature>